<evidence type="ECO:0000313" key="3">
    <source>
        <dbReference type="Proteomes" id="UP000198972"/>
    </source>
</evidence>
<dbReference type="Proteomes" id="UP000198972">
    <property type="component" value="Unassembled WGS sequence"/>
</dbReference>
<gene>
    <name evidence="2" type="ORF">SAMN04488542_110116</name>
</gene>
<keyword evidence="1" id="KW-0812">Transmembrane</keyword>
<accession>A0A1G7KXK5</accession>
<dbReference type="RefSeq" id="WP_091229577.1">
    <property type="nucleotide sequence ID" value="NZ_FNBG01000010.1"/>
</dbReference>
<dbReference type="STRING" id="670482.SAMN04488542_110116"/>
<keyword evidence="1" id="KW-0472">Membrane</keyword>
<dbReference type="OrthoDB" id="2678892at2"/>
<keyword evidence="3" id="KW-1185">Reference proteome</keyword>
<feature type="transmembrane region" description="Helical" evidence="1">
    <location>
        <begin position="94"/>
        <end position="116"/>
    </location>
</feature>
<keyword evidence="1" id="KW-1133">Transmembrane helix</keyword>
<organism evidence="2 3">
    <name type="scientific">Fontibacillus panacisegetis</name>
    <dbReference type="NCBI Taxonomy" id="670482"/>
    <lineage>
        <taxon>Bacteria</taxon>
        <taxon>Bacillati</taxon>
        <taxon>Bacillota</taxon>
        <taxon>Bacilli</taxon>
        <taxon>Bacillales</taxon>
        <taxon>Paenibacillaceae</taxon>
        <taxon>Fontibacillus</taxon>
    </lineage>
</organism>
<reference evidence="2 3" key="1">
    <citation type="submission" date="2016-10" db="EMBL/GenBank/DDBJ databases">
        <authorList>
            <person name="de Groot N.N."/>
        </authorList>
    </citation>
    <scope>NUCLEOTIDE SEQUENCE [LARGE SCALE GENOMIC DNA]</scope>
    <source>
        <strain evidence="2 3">DSM 28129</strain>
    </source>
</reference>
<name>A0A1G7KXK5_9BACL</name>
<dbReference type="EMBL" id="FNBG01000010">
    <property type="protein sequence ID" value="SDF41831.1"/>
    <property type="molecule type" value="Genomic_DNA"/>
</dbReference>
<proteinExistence type="predicted"/>
<evidence type="ECO:0000256" key="1">
    <source>
        <dbReference type="SAM" id="Phobius"/>
    </source>
</evidence>
<protein>
    <submittedName>
        <fullName evidence="2">Uncharacterized protein</fullName>
    </submittedName>
</protein>
<dbReference type="AlphaFoldDB" id="A0A1G7KXK5"/>
<sequence>MSKGGHRENALWSDYILGKLPPEKEQKLENLLIEDEETFQMYLHELEELKGELPTLGNQELFTQCIISALPSSEKRGVEQAVKSKVSSSRNLPFYHYLIAASITLLLMGSGFFDLLSVEAGQSMDRNRTVSISDKWMNVTSKWMDSLRDPSPKK</sequence>
<evidence type="ECO:0000313" key="2">
    <source>
        <dbReference type="EMBL" id="SDF41831.1"/>
    </source>
</evidence>